<evidence type="ECO:0000313" key="1">
    <source>
        <dbReference type="EMBL" id="KAL3806907.1"/>
    </source>
</evidence>
<dbReference type="PANTHER" id="PTHR13593:SF113">
    <property type="entry name" value="SI:DKEY-266F7.9"/>
    <property type="match status" value="1"/>
</dbReference>
<evidence type="ECO:0000313" key="2">
    <source>
        <dbReference type="Proteomes" id="UP001530377"/>
    </source>
</evidence>
<comment type="caution">
    <text evidence="1">The sequence shown here is derived from an EMBL/GenBank/DDBJ whole genome shotgun (WGS) entry which is preliminary data.</text>
</comment>
<accession>A0ABD3R2B7</accession>
<protein>
    <recommendedName>
        <fullName evidence="3">Phosphatidylinositol-specific phospholipase C X domain-containing protein</fullName>
    </recommendedName>
</protein>
<dbReference type="InterPro" id="IPR051057">
    <property type="entry name" value="PI-PLC_domain"/>
</dbReference>
<dbReference type="EMBL" id="JALLPB020000707">
    <property type="protein sequence ID" value="KAL3806907.1"/>
    <property type="molecule type" value="Genomic_DNA"/>
</dbReference>
<dbReference type="Gene3D" id="3.20.20.190">
    <property type="entry name" value="Phosphatidylinositol (PI) phosphodiesterase"/>
    <property type="match status" value="1"/>
</dbReference>
<reference evidence="1 2" key="1">
    <citation type="submission" date="2024-10" db="EMBL/GenBank/DDBJ databases">
        <title>Updated reference genomes for cyclostephanoid diatoms.</title>
        <authorList>
            <person name="Roberts W.R."/>
            <person name="Alverson A.J."/>
        </authorList>
    </citation>
    <scope>NUCLEOTIDE SEQUENCE [LARGE SCALE GENOMIC DNA]</scope>
    <source>
        <strain evidence="1 2">AJA228-03</strain>
    </source>
</reference>
<dbReference type="CDD" id="cd08587">
    <property type="entry name" value="PI-PLCXDc_like"/>
    <property type="match status" value="1"/>
</dbReference>
<dbReference type="AlphaFoldDB" id="A0ABD3R2B7"/>
<proteinExistence type="predicted"/>
<keyword evidence="2" id="KW-1185">Reference proteome</keyword>
<dbReference type="InterPro" id="IPR017946">
    <property type="entry name" value="PLC-like_Pdiesterase_TIM-brl"/>
</dbReference>
<dbReference type="PANTHER" id="PTHR13593">
    <property type="match status" value="1"/>
</dbReference>
<sequence length="483" mass="54394">MGPFGGRSGRGGEAYVRIQNRSSHPIRITFLDRNNVDESNLDDLSGDVAVDASLPRNGGERPFANGFRYATVLGRDGLFDSGHVTVEARVPGARRPTSTLRLIVNDKKWTWEDLSPDAASPIRLVADANEERCRGDDDSEFWKVELRVYDNIDTSKWMEVLGDRIKDLPLNQVGLPGTHDSGTYTFDKEMGASPDSDLTKTIEKFCPGMLGGLADSILGTVFRRLCQCQSRSVLEQLRAGVRYFDLRIARHAESGRYFTCHGVFCADMSVLMKELGTFLSSHPREIVVLDFNHLYEMDGHHGEFLKIVFDVLGERVAYPKWTSAISPVSEFWEKKKQAVVIYHAASDKLKDLPFANKIYHNGYIHSPWPEANATDVLHSKLTGFVASRHDDKHKNQLFVLQGMLTPDVELIKSGLMNGDGLSIRAYANRASPKVMDWCEDEWMVIEPTRSNDANKKRWLNIVIVDFIEGVSIIPAIIDYNRRL</sequence>
<evidence type="ECO:0008006" key="3">
    <source>
        <dbReference type="Google" id="ProtNLM"/>
    </source>
</evidence>
<gene>
    <name evidence="1" type="ORF">ACHAXA_011487</name>
</gene>
<name>A0ABD3R2B7_9STRA</name>
<organism evidence="1 2">
    <name type="scientific">Cyclostephanos tholiformis</name>
    <dbReference type="NCBI Taxonomy" id="382380"/>
    <lineage>
        <taxon>Eukaryota</taxon>
        <taxon>Sar</taxon>
        <taxon>Stramenopiles</taxon>
        <taxon>Ochrophyta</taxon>
        <taxon>Bacillariophyta</taxon>
        <taxon>Coscinodiscophyceae</taxon>
        <taxon>Thalassiosirophycidae</taxon>
        <taxon>Stephanodiscales</taxon>
        <taxon>Stephanodiscaceae</taxon>
        <taxon>Cyclostephanos</taxon>
    </lineage>
</organism>
<dbReference type="SUPFAM" id="SSF51695">
    <property type="entry name" value="PLC-like phosphodiesterases"/>
    <property type="match status" value="1"/>
</dbReference>
<dbReference type="Proteomes" id="UP001530377">
    <property type="component" value="Unassembled WGS sequence"/>
</dbReference>